<sequence>GKNPNSAIFVIKVIDKHNYYLNVNAIMFEFEKKFSMEMIENIKFLTQHCKIDATAQIKYLEGKYPVYPIYSKDLYAVIRKFCLIAKSLLNDTAQISDC</sequence>
<gene>
    <name evidence="1" type="ORF">SCALOS_LOCUS8571</name>
</gene>
<feature type="non-terminal residue" evidence="1">
    <location>
        <position position="1"/>
    </location>
</feature>
<organism evidence="1 2">
    <name type="scientific">Scutellospora calospora</name>
    <dbReference type="NCBI Taxonomy" id="85575"/>
    <lineage>
        <taxon>Eukaryota</taxon>
        <taxon>Fungi</taxon>
        <taxon>Fungi incertae sedis</taxon>
        <taxon>Mucoromycota</taxon>
        <taxon>Glomeromycotina</taxon>
        <taxon>Glomeromycetes</taxon>
        <taxon>Diversisporales</taxon>
        <taxon>Gigasporaceae</taxon>
        <taxon>Scutellospora</taxon>
    </lineage>
</organism>
<protein>
    <submittedName>
        <fullName evidence="1">9031_t:CDS:1</fullName>
    </submittedName>
</protein>
<keyword evidence="2" id="KW-1185">Reference proteome</keyword>
<reference evidence="1" key="1">
    <citation type="submission" date="2021-06" db="EMBL/GenBank/DDBJ databases">
        <authorList>
            <person name="Kallberg Y."/>
            <person name="Tangrot J."/>
            <person name="Rosling A."/>
        </authorList>
    </citation>
    <scope>NUCLEOTIDE SEQUENCE</scope>
    <source>
        <strain evidence="1">AU212A</strain>
    </source>
</reference>
<evidence type="ECO:0000313" key="2">
    <source>
        <dbReference type="Proteomes" id="UP000789860"/>
    </source>
</evidence>
<proteinExistence type="predicted"/>
<dbReference type="EMBL" id="CAJVPM010023059">
    <property type="protein sequence ID" value="CAG8648146.1"/>
    <property type="molecule type" value="Genomic_DNA"/>
</dbReference>
<evidence type="ECO:0000313" key="1">
    <source>
        <dbReference type="EMBL" id="CAG8648146.1"/>
    </source>
</evidence>
<accession>A0ACA9NFB3</accession>
<dbReference type="Proteomes" id="UP000789860">
    <property type="component" value="Unassembled WGS sequence"/>
</dbReference>
<comment type="caution">
    <text evidence="1">The sequence shown here is derived from an EMBL/GenBank/DDBJ whole genome shotgun (WGS) entry which is preliminary data.</text>
</comment>
<name>A0ACA9NFB3_9GLOM</name>